<dbReference type="InterPro" id="IPR003439">
    <property type="entry name" value="ABC_transporter-like_ATP-bd"/>
</dbReference>
<accession>A0A387C3Q8</accession>
<dbReference type="PROSITE" id="PS50893">
    <property type="entry name" value="ABC_TRANSPORTER_2"/>
    <property type="match status" value="2"/>
</dbReference>
<evidence type="ECO:0000256" key="1">
    <source>
        <dbReference type="ARBA" id="ARBA00005417"/>
    </source>
</evidence>
<dbReference type="InterPro" id="IPR013563">
    <property type="entry name" value="Oligopep_ABC_C"/>
</dbReference>
<dbReference type="CDD" id="cd03257">
    <property type="entry name" value="ABC_NikE_OppD_transporters"/>
    <property type="match status" value="2"/>
</dbReference>
<protein>
    <submittedName>
        <fullName evidence="6">ABC transporter ATP-binding protein</fullName>
    </submittedName>
</protein>
<dbReference type="Gene3D" id="3.40.50.300">
    <property type="entry name" value="P-loop containing nucleotide triphosphate hydrolases"/>
    <property type="match status" value="2"/>
</dbReference>
<dbReference type="NCBIfam" id="TIGR01727">
    <property type="entry name" value="oligo_HPY"/>
    <property type="match status" value="1"/>
</dbReference>
<dbReference type="PROSITE" id="PS00211">
    <property type="entry name" value="ABC_TRANSPORTER_1"/>
    <property type="match status" value="2"/>
</dbReference>
<gene>
    <name evidence="6" type="ORF">D7I44_01210</name>
</gene>
<keyword evidence="2" id="KW-0813">Transport</keyword>
<keyword evidence="3" id="KW-0547">Nucleotide-binding</keyword>
<dbReference type="Pfam" id="PF08352">
    <property type="entry name" value="oligo_HPY"/>
    <property type="match status" value="2"/>
</dbReference>
<reference evidence="6 7" key="1">
    <citation type="submission" date="2018-09" db="EMBL/GenBank/DDBJ databases">
        <title>Genome sequencing of strain 2DFW10M-5.</title>
        <authorList>
            <person name="Heo J."/>
            <person name="Kim S.-J."/>
            <person name="Kwon S.-W."/>
        </authorList>
    </citation>
    <scope>NUCLEOTIDE SEQUENCE [LARGE SCALE GENOMIC DNA]</scope>
    <source>
        <strain evidence="6 7">2DFW10M-5</strain>
    </source>
</reference>
<dbReference type="PANTHER" id="PTHR43776:SF7">
    <property type="entry name" value="D,D-DIPEPTIDE TRANSPORT ATP-BINDING PROTEIN DDPF-RELATED"/>
    <property type="match status" value="1"/>
</dbReference>
<dbReference type="InterPro" id="IPR027417">
    <property type="entry name" value="P-loop_NTPase"/>
</dbReference>
<dbReference type="SUPFAM" id="SSF52540">
    <property type="entry name" value="P-loop containing nucleoside triphosphate hydrolases"/>
    <property type="match status" value="2"/>
</dbReference>
<dbReference type="SMART" id="SM00382">
    <property type="entry name" value="AAA"/>
    <property type="match status" value="2"/>
</dbReference>
<evidence type="ECO:0000256" key="4">
    <source>
        <dbReference type="ARBA" id="ARBA00022840"/>
    </source>
</evidence>
<keyword evidence="4 6" id="KW-0067">ATP-binding</keyword>
<comment type="similarity">
    <text evidence="1">Belongs to the ABC transporter superfamily.</text>
</comment>
<evidence type="ECO:0000313" key="7">
    <source>
        <dbReference type="Proteomes" id="UP000275069"/>
    </source>
</evidence>
<dbReference type="Proteomes" id="UP000275069">
    <property type="component" value="Chromosome"/>
</dbReference>
<proteinExistence type="inferred from homology"/>
<dbReference type="GO" id="GO:0015833">
    <property type="term" value="P:peptide transport"/>
    <property type="evidence" value="ECO:0007669"/>
    <property type="project" value="InterPro"/>
</dbReference>
<evidence type="ECO:0000256" key="2">
    <source>
        <dbReference type="ARBA" id="ARBA00022448"/>
    </source>
</evidence>
<sequence length="559" mass="58366">MAEGLTIEGPVGTIVQPLSFAVAAGRSLAIVGESGSGKTMVAKALVGLLPNGVSSSGSLRHAGTAALLPQDPFTSLSPVHRCGEQIAWTVRAAARRAGRRAPGRRELAAAVTRLLDEVNLAASVSEKYPHELSGGMRQRVSIAAAIAADPQLLIADEPTTALDASNRLEILELVRRVQRERGLAALLISHDLGLVRGFADDVLVLYAGRVVEAGQAAAVLGSPVHPYTAALSQADPPIDVRLVRLGGLEGSVPKPGEPHSGCIFYARCALRQERCLEAEPALEPRTNASAAACFVSDGPLPLARPERAAESAVATASALLEVAGVTRSFGRHLALAPADLTVAPGEAVGVAGESGSGKTTLARCIAGLEAPDAGTIRFEGVQLTPRNRTPGGIQVVFQDPYSALNPALSIGGALAEAMRSAPASARRSVAELLAMVGLPADYARRRPRELSGGERQRVVIARALAPNPRLLICDESVSALDVSVQAQILELLRSLQRELDLSLIFISHDLAVLRQVSDRLYVMRHGQIIEQGPTAAVIDSPSHAYTQQLVAASTESSTA</sequence>
<evidence type="ECO:0000313" key="6">
    <source>
        <dbReference type="EMBL" id="AYG05201.1"/>
    </source>
</evidence>
<dbReference type="GO" id="GO:0005524">
    <property type="term" value="F:ATP binding"/>
    <property type="evidence" value="ECO:0007669"/>
    <property type="project" value="UniProtKB-KW"/>
</dbReference>
<dbReference type="EMBL" id="CP032624">
    <property type="protein sequence ID" value="AYG05201.1"/>
    <property type="molecule type" value="Genomic_DNA"/>
</dbReference>
<organism evidence="6 7">
    <name type="scientific">Gryllotalpicola protaetiae</name>
    <dbReference type="NCBI Taxonomy" id="2419771"/>
    <lineage>
        <taxon>Bacteria</taxon>
        <taxon>Bacillati</taxon>
        <taxon>Actinomycetota</taxon>
        <taxon>Actinomycetes</taxon>
        <taxon>Micrococcales</taxon>
        <taxon>Microbacteriaceae</taxon>
        <taxon>Gryllotalpicola</taxon>
    </lineage>
</organism>
<dbReference type="InterPro" id="IPR050319">
    <property type="entry name" value="ABC_transp_ATP-bind"/>
</dbReference>
<dbReference type="OrthoDB" id="3169708at2"/>
<dbReference type="PANTHER" id="PTHR43776">
    <property type="entry name" value="TRANSPORT ATP-BINDING PROTEIN"/>
    <property type="match status" value="1"/>
</dbReference>
<dbReference type="InterPro" id="IPR017871">
    <property type="entry name" value="ABC_transporter-like_CS"/>
</dbReference>
<name>A0A387C3Q8_9MICO</name>
<dbReference type="AlphaFoldDB" id="A0A387C3Q8"/>
<dbReference type="Pfam" id="PF00005">
    <property type="entry name" value="ABC_tran"/>
    <property type="match status" value="2"/>
</dbReference>
<evidence type="ECO:0000259" key="5">
    <source>
        <dbReference type="PROSITE" id="PS50893"/>
    </source>
</evidence>
<feature type="domain" description="ABC transporter" evidence="5">
    <location>
        <begin position="5"/>
        <end position="232"/>
    </location>
</feature>
<dbReference type="GO" id="GO:0016887">
    <property type="term" value="F:ATP hydrolysis activity"/>
    <property type="evidence" value="ECO:0007669"/>
    <property type="project" value="InterPro"/>
</dbReference>
<dbReference type="NCBIfam" id="NF008453">
    <property type="entry name" value="PRK11308.1"/>
    <property type="match status" value="2"/>
</dbReference>
<evidence type="ECO:0000256" key="3">
    <source>
        <dbReference type="ARBA" id="ARBA00022741"/>
    </source>
</evidence>
<dbReference type="InterPro" id="IPR003593">
    <property type="entry name" value="AAA+_ATPase"/>
</dbReference>
<feature type="domain" description="ABC transporter" evidence="5">
    <location>
        <begin position="320"/>
        <end position="550"/>
    </location>
</feature>
<keyword evidence="7" id="KW-1185">Reference proteome</keyword>
<dbReference type="KEGG" id="gry:D7I44_01210"/>
<dbReference type="GO" id="GO:0055085">
    <property type="term" value="P:transmembrane transport"/>
    <property type="evidence" value="ECO:0007669"/>
    <property type="project" value="UniProtKB-ARBA"/>
</dbReference>